<evidence type="ECO:0000313" key="3">
    <source>
        <dbReference type="Proteomes" id="UP000324479"/>
    </source>
</evidence>
<proteinExistence type="predicted"/>
<evidence type="ECO:0000313" key="2">
    <source>
        <dbReference type="EMBL" id="KAA5540929.1"/>
    </source>
</evidence>
<feature type="region of interest" description="Disordered" evidence="1">
    <location>
        <begin position="34"/>
        <end position="56"/>
    </location>
</feature>
<accession>A0A5M6D581</accession>
<organism evidence="2 3">
    <name type="scientific">Roseiconus nitratireducens</name>
    <dbReference type="NCBI Taxonomy" id="2605748"/>
    <lineage>
        <taxon>Bacteria</taxon>
        <taxon>Pseudomonadati</taxon>
        <taxon>Planctomycetota</taxon>
        <taxon>Planctomycetia</taxon>
        <taxon>Pirellulales</taxon>
        <taxon>Pirellulaceae</taxon>
        <taxon>Roseiconus</taxon>
    </lineage>
</organism>
<dbReference type="EMBL" id="VWOX01000011">
    <property type="protein sequence ID" value="KAA5540929.1"/>
    <property type="molecule type" value="Genomic_DNA"/>
</dbReference>
<sequence>MKLAKGGGAMLRRDALPYSPTPLLATALITAPPATSIGDRPTDPRESAFVGGERDWHGRAAEPGWVDWSRDYPRGELA</sequence>
<comment type="caution">
    <text evidence="2">The sequence shown here is derived from an EMBL/GenBank/DDBJ whole genome shotgun (WGS) entry which is preliminary data.</text>
</comment>
<dbReference type="AlphaFoldDB" id="A0A5M6D581"/>
<protein>
    <submittedName>
        <fullName evidence="2">Uncharacterized protein</fullName>
    </submittedName>
</protein>
<name>A0A5M6D581_9BACT</name>
<evidence type="ECO:0000256" key="1">
    <source>
        <dbReference type="SAM" id="MobiDB-lite"/>
    </source>
</evidence>
<dbReference type="RefSeq" id="WP_150077975.1">
    <property type="nucleotide sequence ID" value="NZ_VWOX01000011.1"/>
</dbReference>
<gene>
    <name evidence="2" type="ORF">FYK55_18620</name>
</gene>
<keyword evidence="3" id="KW-1185">Reference proteome</keyword>
<reference evidence="2 3" key="1">
    <citation type="submission" date="2019-08" db="EMBL/GenBank/DDBJ databases">
        <authorList>
            <person name="Dhanesh K."/>
            <person name="Kumar G."/>
            <person name="Sasikala C."/>
            <person name="Venkata Ramana C."/>
        </authorList>
    </citation>
    <scope>NUCLEOTIDE SEQUENCE [LARGE SCALE GENOMIC DNA]</scope>
    <source>
        <strain evidence="2 3">JC645</strain>
    </source>
</reference>
<feature type="compositionally biased region" description="Basic and acidic residues" evidence="1">
    <location>
        <begin position="40"/>
        <end position="56"/>
    </location>
</feature>
<dbReference type="Proteomes" id="UP000324479">
    <property type="component" value="Unassembled WGS sequence"/>
</dbReference>